<gene>
    <name evidence="1" type="ORF">A2368_04630</name>
</gene>
<proteinExistence type="predicted"/>
<accession>A0A1F5FJL5</accession>
<sequence length="256" mass="29075">MKVVSLEVNNFEIPGHPAPSSWGWVDITHVCRLIPRVNLPNHRLGLNFRSLYPSELLERYGHLSKDDGVLAVVMDFEFDNWDLSALVEAVRRQERPDTRLNSFSFNASLYVPAGWANDVIDEATGVNLQRQQERVKERAESIFAAVKSCGFASYRYDDHDNSDDEASQILAQIHELADEAEIHLRVIHAKTHQDVGTNSCHEYKVVVYDTARYEQGRANYGPDLEANRRELEKGGYFAVAADMVSSWGSVYYLRGL</sequence>
<protein>
    <submittedName>
        <fullName evidence="1">Uncharacterized protein</fullName>
    </submittedName>
</protein>
<evidence type="ECO:0000313" key="1">
    <source>
        <dbReference type="EMBL" id="OGD79835.1"/>
    </source>
</evidence>
<comment type="caution">
    <text evidence="1">The sequence shown here is derived from an EMBL/GenBank/DDBJ whole genome shotgun (WGS) entry which is preliminary data.</text>
</comment>
<dbReference type="Proteomes" id="UP000176682">
    <property type="component" value="Unassembled WGS sequence"/>
</dbReference>
<reference evidence="1 2" key="1">
    <citation type="journal article" date="2016" name="Nat. Commun.">
        <title>Thousands of microbial genomes shed light on interconnected biogeochemical processes in an aquifer system.</title>
        <authorList>
            <person name="Anantharaman K."/>
            <person name="Brown C.T."/>
            <person name="Hug L.A."/>
            <person name="Sharon I."/>
            <person name="Castelle C.J."/>
            <person name="Probst A.J."/>
            <person name="Thomas B.C."/>
            <person name="Singh A."/>
            <person name="Wilkins M.J."/>
            <person name="Karaoz U."/>
            <person name="Brodie E.L."/>
            <person name="Williams K.H."/>
            <person name="Hubbard S.S."/>
            <person name="Banfield J.F."/>
        </authorList>
    </citation>
    <scope>NUCLEOTIDE SEQUENCE [LARGE SCALE GENOMIC DNA]</scope>
</reference>
<dbReference type="EMBL" id="MFAM01000007">
    <property type="protein sequence ID" value="OGD79835.1"/>
    <property type="molecule type" value="Genomic_DNA"/>
</dbReference>
<name>A0A1F5FJL5_9BACT</name>
<organism evidence="1 2">
    <name type="scientific">Candidatus Collierbacteria bacterium RIFOXYB1_FULL_49_13</name>
    <dbReference type="NCBI Taxonomy" id="1817728"/>
    <lineage>
        <taxon>Bacteria</taxon>
        <taxon>Candidatus Collieribacteriota</taxon>
    </lineage>
</organism>
<evidence type="ECO:0000313" key="2">
    <source>
        <dbReference type="Proteomes" id="UP000176682"/>
    </source>
</evidence>
<dbReference type="AlphaFoldDB" id="A0A1F5FJL5"/>